<dbReference type="PANTHER" id="PTHR33121:SF79">
    <property type="entry name" value="CYCLIC DI-GMP PHOSPHODIESTERASE PDED-RELATED"/>
    <property type="match status" value="1"/>
</dbReference>
<dbReference type="RefSeq" id="WP_169100149.1">
    <property type="nucleotide sequence ID" value="NZ_JABBVZ010000041.1"/>
</dbReference>
<dbReference type="PROSITE" id="PS50887">
    <property type="entry name" value="GGDEF"/>
    <property type="match status" value="1"/>
</dbReference>
<dbReference type="CDD" id="cd01949">
    <property type="entry name" value="GGDEF"/>
    <property type="match status" value="1"/>
</dbReference>
<name>A0A7Y0L4G4_9FIRM</name>
<accession>A0A7Y0L4G4</accession>
<dbReference type="EMBL" id="JABBVZ010000041">
    <property type="protein sequence ID" value="NMP23142.1"/>
    <property type="molecule type" value="Genomic_DNA"/>
</dbReference>
<protein>
    <submittedName>
        <fullName evidence="2">Diguanylate cyclase</fullName>
    </submittedName>
</protein>
<evidence type="ECO:0000313" key="3">
    <source>
        <dbReference type="Proteomes" id="UP000533476"/>
    </source>
</evidence>
<dbReference type="SUPFAM" id="SSF55073">
    <property type="entry name" value="Nucleotide cyclase"/>
    <property type="match status" value="1"/>
</dbReference>
<dbReference type="AlphaFoldDB" id="A0A7Y0L4G4"/>
<evidence type="ECO:0000313" key="2">
    <source>
        <dbReference type="EMBL" id="NMP23142.1"/>
    </source>
</evidence>
<sequence length="208" mass="23460">MAQRDQNAWHTLQQYLGDGPGVVGFLDVDGLMEVNSTHGRDVGDRLLSEVAESLTVWVSGVEDCIADRISGDEFGFVLRNRTLEEGFLLAEDLRRRIAEGQNRPSVTIGVANLPRDAAHFDELWRKAEVACWLAKEQGGNRVGLPAKDEMVLKSCYYPSSSIGRLRSLAERMRKKESELFREALERLLEYYNTQLPAEDKHRGALPQE</sequence>
<dbReference type="GO" id="GO:0071111">
    <property type="term" value="F:cyclic-guanylate-specific phosphodiesterase activity"/>
    <property type="evidence" value="ECO:0007669"/>
    <property type="project" value="InterPro"/>
</dbReference>
<organism evidence="2 3">
    <name type="scientific">Sulfobacillus harzensis</name>
    <dbReference type="NCBI Taxonomy" id="2729629"/>
    <lineage>
        <taxon>Bacteria</taxon>
        <taxon>Bacillati</taxon>
        <taxon>Bacillota</taxon>
        <taxon>Clostridia</taxon>
        <taxon>Eubacteriales</taxon>
        <taxon>Clostridiales Family XVII. Incertae Sedis</taxon>
        <taxon>Sulfobacillus</taxon>
    </lineage>
</organism>
<comment type="caution">
    <text evidence="2">The sequence shown here is derived from an EMBL/GenBank/DDBJ whole genome shotgun (WGS) entry which is preliminary data.</text>
</comment>
<keyword evidence="3" id="KW-1185">Reference proteome</keyword>
<dbReference type="InterPro" id="IPR000160">
    <property type="entry name" value="GGDEF_dom"/>
</dbReference>
<proteinExistence type="predicted"/>
<dbReference type="SMART" id="SM00267">
    <property type="entry name" value="GGDEF"/>
    <property type="match status" value="1"/>
</dbReference>
<reference evidence="2 3" key="1">
    <citation type="submission" date="2020-04" db="EMBL/GenBank/DDBJ databases">
        <authorList>
            <person name="Zhang R."/>
            <person name="Schippers A."/>
        </authorList>
    </citation>
    <scope>NUCLEOTIDE SEQUENCE [LARGE SCALE GENOMIC DNA]</scope>
    <source>
        <strain evidence="2 3">DSM 109850</strain>
    </source>
</reference>
<feature type="domain" description="GGDEF" evidence="1">
    <location>
        <begin position="19"/>
        <end position="147"/>
    </location>
</feature>
<dbReference type="NCBIfam" id="TIGR00254">
    <property type="entry name" value="GGDEF"/>
    <property type="match status" value="1"/>
</dbReference>
<dbReference type="InterPro" id="IPR050706">
    <property type="entry name" value="Cyclic-di-GMP_PDE-like"/>
</dbReference>
<dbReference type="InterPro" id="IPR029787">
    <property type="entry name" value="Nucleotide_cyclase"/>
</dbReference>
<dbReference type="InterPro" id="IPR043128">
    <property type="entry name" value="Rev_trsase/Diguanyl_cyclase"/>
</dbReference>
<evidence type="ECO:0000259" key="1">
    <source>
        <dbReference type="PROSITE" id="PS50887"/>
    </source>
</evidence>
<dbReference type="Gene3D" id="3.30.70.270">
    <property type="match status" value="1"/>
</dbReference>
<dbReference type="Pfam" id="PF00990">
    <property type="entry name" value="GGDEF"/>
    <property type="match status" value="1"/>
</dbReference>
<gene>
    <name evidence="2" type="ORF">HIJ39_12405</name>
</gene>
<dbReference type="PANTHER" id="PTHR33121">
    <property type="entry name" value="CYCLIC DI-GMP PHOSPHODIESTERASE PDEF"/>
    <property type="match status" value="1"/>
</dbReference>
<dbReference type="Proteomes" id="UP000533476">
    <property type="component" value="Unassembled WGS sequence"/>
</dbReference>